<dbReference type="GO" id="GO:0051539">
    <property type="term" value="F:4 iron, 4 sulfur cluster binding"/>
    <property type="evidence" value="ECO:0007669"/>
    <property type="project" value="UniProtKB-KW"/>
</dbReference>
<protein>
    <submittedName>
        <fullName evidence="6">4Fe-4S dicluster domain-containing protein</fullName>
    </submittedName>
</protein>
<keyword evidence="2" id="KW-0479">Metal-binding</keyword>
<dbReference type="Proteomes" id="UP000885690">
    <property type="component" value="Unassembled WGS sequence"/>
</dbReference>
<keyword evidence="4" id="KW-0411">Iron-sulfur</keyword>
<sequence>MAYVVTDDCVACGTCLDVCPAEAIIEGEEKYTIDQEKCTECGACVEVCPTEAIVEQ</sequence>
<dbReference type="Pfam" id="PF13237">
    <property type="entry name" value="Fer4_10"/>
    <property type="match status" value="1"/>
</dbReference>
<dbReference type="InterPro" id="IPR017896">
    <property type="entry name" value="4Fe4S_Fe-S-bd"/>
</dbReference>
<feature type="domain" description="4Fe-4S ferredoxin-type" evidence="5">
    <location>
        <begin position="29"/>
        <end position="56"/>
    </location>
</feature>
<dbReference type="PROSITE" id="PS51379">
    <property type="entry name" value="4FE4S_FER_2"/>
    <property type="match status" value="2"/>
</dbReference>
<dbReference type="SUPFAM" id="SSF54862">
    <property type="entry name" value="4Fe-4S ferredoxins"/>
    <property type="match status" value="1"/>
</dbReference>
<dbReference type="EMBL" id="DQWS01000180">
    <property type="protein sequence ID" value="HDD53376.1"/>
    <property type="molecule type" value="Genomic_DNA"/>
</dbReference>
<proteinExistence type="predicted"/>
<dbReference type="AlphaFoldDB" id="A0A7C0Y9K3"/>
<keyword evidence="1" id="KW-0004">4Fe-4S</keyword>
<evidence type="ECO:0000313" key="6">
    <source>
        <dbReference type="EMBL" id="HDD53376.1"/>
    </source>
</evidence>
<evidence type="ECO:0000256" key="4">
    <source>
        <dbReference type="ARBA" id="ARBA00023014"/>
    </source>
</evidence>
<feature type="domain" description="4Fe-4S ferredoxin-type" evidence="5">
    <location>
        <begin position="1"/>
        <end position="28"/>
    </location>
</feature>
<comment type="caution">
    <text evidence="6">The sequence shown here is derived from an EMBL/GenBank/DDBJ whole genome shotgun (WGS) entry which is preliminary data.</text>
</comment>
<evidence type="ECO:0000256" key="3">
    <source>
        <dbReference type="ARBA" id="ARBA00023004"/>
    </source>
</evidence>
<accession>A0A7C0Y9K3</accession>
<dbReference type="InterPro" id="IPR017900">
    <property type="entry name" value="4Fe4S_Fe_S_CS"/>
</dbReference>
<organism evidence="6">
    <name type="scientific">Thermosulfidibacter takaii</name>
    <dbReference type="NCBI Taxonomy" id="412593"/>
    <lineage>
        <taxon>Bacteria</taxon>
        <taxon>Pseudomonadati</taxon>
        <taxon>Thermosulfidibacterota</taxon>
        <taxon>Thermosulfidibacteria</taxon>
        <taxon>Thermosulfidibacterales</taxon>
        <taxon>Thermosulfidibacteraceae</taxon>
    </lineage>
</organism>
<evidence type="ECO:0000256" key="1">
    <source>
        <dbReference type="ARBA" id="ARBA00022485"/>
    </source>
</evidence>
<dbReference type="PANTHER" id="PTHR24960:SF79">
    <property type="entry name" value="PHOTOSYSTEM I IRON-SULFUR CENTER"/>
    <property type="match status" value="1"/>
</dbReference>
<dbReference type="PROSITE" id="PS00198">
    <property type="entry name" value="4FE4S_FER_1"/>
    <property type="match status" value="1"/>
</dbReference>
<keyword evidence="3" id="KW-0408">Iron</keyword>
<dbReference type="InterPro" id="IPR050157">
    <property type="entry name" value="PSI_iron-sulfur_center"/>
</dbReference>
<name>A0A7C0Y9K3_9BACT</name>
<dbReference type="GO" id="GO:0046872">
    <property type="term" value="F:metal ion binding"/>
    <property type="evidence" value="ECO:0007669"/>
    <property type="project" value="UniProtKB-KW"/>
</dbReference>
<gene>
    <name evidence="6" type="ORF">ENF32_04845</name>
</gene>
<evidence type="ECO:0000256" key="2">
    <source>
        <dbReference type="ARBA" id="ARBA00022723"/>
    </source>
</evidence>
<reference evidence="6" key="1">
    <citation type="journal article" date="2020" name="mSystems">
        <title>Genome- and Community-Level Interaction Insights into Carbon Utilization and Element Cycling Functions of Hydrothermarchaeota in Hydrothermal Sediment.</title>
        <authorList>
            <person name="Zhou Z."/>
            <person name="Liu Y."/>
            <person name="Xu W."/>
            <person name="Pan J."/>
            <person name="Luo Z.H."/>
            <person name="Li M."/>
        </authorList>
    </citation>
    <scope>NUCLEOTIDE SEQUENCE [LARGE SCALE GENOMIC DNA]</scope>
    <source>
        <strain evidence="6">HyVt-115</strain>
    </source>
</reference>
<dbReference type="Gene3D" id="3.30.70.20">
    <property type="match status" value="1"/>
</dbReference>
<dbReference type="PANTHER" id="PTHR24960">
    <property type="entry name" value="PHOTOSYSTEM I IRON-SULFUR CENTER-RELATED"/>
    <property type="match status" value="1"/>
</dbReference>
<evidence type="ECO:0000259" key="5">
    <source>
        <dbReference type="PROSITE" id="PS51379"/>
    </source>
</evidence>